<dbReference type="Gene3D" id="3.30.379.10">
    <property type="entry name" value="Chitobiase/beta-hexosaminidase domain 2-like"/>
    <property type="match status" value="1"/>
</dbReference>
<dbReference type="Proteomes" id="UP000789342">
    <property type="component" value="Unassembled WGS sequence"/>
</dbReference>
<feature type="non-terminal residue" evidence="11">
    <location>
        <position position="388"/>
    </location>
</feature>
<feature type="domain" description="Beta-hexosaminidase eukaryotic type N-terminal" evidence="10">
    <location>
        <begin position="34"/>
        <end position="119"/>
    </location>
</feature>
<keyword evidence="4" id="KW-0732">Signal</keyword>
<comment type="similarity">
    <text evidence="2">Belongs to the glycosyl hydrolase 20 family.</text>
</comment>
<feature type="domain" description="Glycoside hydrolase family 20 catalytic" evidence="9">
    <location>
        <begin position="150"/>
        <end position="384"/>
    </location>
</feature>
<keyword evidence="6" id="KW-0325">Glycoprotein</keyword>
<evidence type="ECO:0000256" key="3">
    <source>
        <dbReference type="ARBA" id="ARBA00012663"/>
    </source>
</evidence>
<dbReference type="OrthoDB" id="428480at2759"/>
<comment type="caution">
    <text evidence="11">The sequence shown here is derived from an EMBL/GenBank/DDBJ whole genome shotgun (WGS) entry which is preliminary data.</text>
</comment>
<evidence type="ECO:0000256" key="5">
    <source>
        <dbReference type="ARBA" id="ARBA00022801"/>
    </source>
</evidence>
<dbReference type="Pfam" id="PF00728">
    <property type="entry name" value="Glyco_hydro_20"/>
    <property type="match status" value="1"/>
</dbReference>
<dbReference type="EC" id="3.2.1.52" evidence="3"/>
<gene>
    <name evidence="11" type="ORF">AMORRO_LOCUS15553</name>
</gene>
<evidence type="ECO:0000313" key="12">
    <source>
        <dbReference type="Proteomes" id="UP000789342"/>
    </source>
</evidence>
<dbReference type="SUPFAM" id="SSF55545">
    <property type="entry name" value="beta-N-acetylhexosaminidase-like domain"/>
    <property type="match status" value="1"/>
</dbReference>
<proteinExistence type="inferred from homology"/>
<dbReference type="InterPro" id="IPR029018">
    <property type="entry name" value="Hex-like_dom2"/>
</dbReference>
<evidence type="ECO:0000256" key="7">
    <source>
        <dbReference type="ARBA" id="ARBA00023295"/>
    </source>
</evidence>
<dbReference type="GO" id="GO:0004563">
    <property type="term" value="F:beta-N-acetylhexosaminidase activity"/>
    <property type="evidence" value="ECO:0007669"/>
    <property type="project" value="UniProtKB-EC"/>
</dbReference>
<dbReference type="EMBL" id="CAJVPV010037516">
    <property type="protein sequence ID" value="CAG8755143.1"/>
    <property type="molecule type" value="Genomic_DNA"/>
</dbReference>
<reference evidence="11" key="1">
    <citation type="submission" date="2021-06" db="EMBL/GenBank/DDBJ databases">
        <authorList>
            <person name="Kallberg Y."/>
            <person name="Tangrot J."/>
            <person name="Rosling A."/>
        </authorList>
    </citation>
    <scope>NUCLEOTIDE SEQUENCE</scope>
    <source>
        <strain evidence="11">CL551</strain>
    </source>
</reference>
<evidence type="ECO:0000259" key="9">
    <source>
        <dbReference type="Pfam" id="PF00728"/>
    </source>
</evidence>
<evidence type="ECO:0000256" key="2">
    <source>
        <dbReference type="ARBA" id="ARBA00006285"/>
    </source>
</evidence>
<keyword evidence="7" id="KW-0326">Glycosidase</keyword>
<dbReference type="PANTHER" id="PTHR22600">
    <property type="entry name" value="BETA-HEXOSAMINIDASE"/>
    <property type="match status" value="1"/>
</dbReference>
<dbReference type="Gene3D" id="3.20.20.80">
    <property type="entry name" value="Glycosidases"/>
    <property type="match status" value="1"/>
</dbReference>
<evidence type="ECO:0000256" key="8">
    <source>
        <dbReference type="PIRSR" id="PIRSR625705-1"/>
    </source>
</evidence>
<keyword evidence="5" id="KW-0378">Hydrolase</keyword>
<dbReference type="AlphaFoldDB" id="A0A9N9IZN6"/>
<dbReference type="GO" id="GO:0005975">
    <property type="term" value="P:carbohydrate metabolic process"/>
    <property type="evidence" value="ECO:0007669"/>
    <property type="project" value="InterPro"/>
</dbReference>
<evidence type="ECO:0000256" key="1">
    <source>
        <dbReference type="ARBA" id="ARBA00001231"/>
    </source>
</evidence>
<dbReference type="PRINTS" id="PR00738">
    <property type="entry name" value="GLHYDRLASE20"/>
</dbReference>
<evidence type="ECO:0000256" key="4">
    <source>
        <dbReference type="ARBA" id="ARBA00022729"/>
    </source>
</evidence>
<keyword evidence="12" id="KW-1185">Reference proteome</keyword>
<dbReference type="InterPro" id="IPR017853">
    <property type="entry name" value="GH"/>
</dbReference>
<sequence length="388" mass="44168">QWTKGNITLEVYPSLPIKLTSVAMKTLSVESLQVFTSAKNRLQSFIVQERYVSPNVNFAIPSETKKLSCLVVDVTTDQDFDLEIDESYTLEISDDSLIAKVSAKTIYGALHGLTTFSQLIYYDNDYLKHEKHRQAYLPFAPHKIVDAPVFKYRGLLLDTARNYYPVQDILRTLDVMSWNKLNVFHWHIVDATSWPVVSKAYPKLSEKGAYDPKTMIYTKQDISIIDEYAKLRGILVVPEFDMPGHTQSIAHGYPEIMSCVNEQPRWDLFSAEPPSGQLNPAIPETYSFLEGLIPEMASYFSSKYYHAGGDEVNVNCWSQDPSVKYYLGNNSGSTLDTLLGKFISKTHELVRKSNKIPIAWQEMIVDHNLTLGSDTLIQVWNDDKNLKK</sequence>
<feature type="non-terminal residue" evidence="11">
    <location>
        <position position="1"/>
    </location>
</feature>
<dbReference type="SUPFAM" id="SSF51445">
    <property type="entry name" value="(Trans)glycosidases"/>
    <property type="match status" value="1"/>
</dbReference>
<feature type="active site" description="Proton donor" evidence="8">
    <location>
        <position position="311"/>
    </location>
</feature>
<evidence type="ECO:0000259" key="10">
    <source>
        <dbReference type="Pfam" id="PF14845"/>
    </source>
</evidence>
<accession>A0A9N9IZN6</accession>
<evidence type="ECO:0000313" key="11">
    <source>
        <dbReference type="EMBL" id="CAG8755143.1"/>
    </source>
</evidence>
<dbReference type="InterPro" id="IPR029019">
    <property type="entry name" value="HEX_eukaryotic_N"/>
</dbReference>
<dbReference type="GO" id="GO:0016020">
    <property type="term" value="C:membrane"/>
    <property type="evidence" value="ECO:0007669"/>
    <property type="project" value="TreeGrafter"/>
</dbReference>
<protein>
    <recommendedName>
        <fullName evidence="3">beta-N-acetylhexosaminidase</fullName>
        <ecNumber evidence="3">3.2.1.52</ecNumber>
    </recommendedName>
</protein>
<comment type="catalytic activity">
    <reaction evidence="1">
        <text>Hydrolysis of terminal non-reducing N-acetyl-D-hexosamine residues in N-acetyl-beta-D-hexosaminides.</text>
        <dbReference type="EC" id="3.2.1.52"/>
    </reaction>
</comment>
<dbReference type="Pfam" id="PF14845">
    <property type="entry name" value="Glycohydro_20b2"/>
    <property type="match status" value="1"/>
</dbReference>
<organism evidence="11 12">
    <name type="scientific">Acaulospora morrowiae</name>
    <dbReference type="NCBI Taxonomy" id="94023"/>
    <lineage>
        <taxon>Eukaryota</taxon>
        <taxon>Fungi</taxon>
        <taxon>Fungi incertae sedis</taxon>
        <taxon>Mucoromycota</taxon>
        <taxon>Glomeromycotina</taxon>
        <taxon>Glomeromycetes</taxon>
        <taxon>Diversisporales</taxon>
        <taxon>Acaulosporaceae</taxon>
        <taxon>Acaulospora</taxon>
    </lineage>
</organism>
<dbReference type="InterPro" id="IPR015883">
    <property type="entry name" value="Glyco_hydro_20_cat"/>
</dbReference>
<evidence type="ECO:0000256" key="6">
    <source>
        <dbReference type="ARBA" id="ARBA00023180"/>
    </source>
</evidence>
<dbReference type="InterPro" id="IPR025705">
    <property type="entry name" value="Beta_hexosaminidase_sua/sub"/>
</dbReference>
<dbReference type="GO" id="GO:0030203">
    <property type="term" value="P:glycosaminoglycan metabolic process"/>
    <property type="evidence" value="ECO:0007669"/>
    <property type="project" value="TreeGrafter"/>
</dbReference>
<dbReference type="PANTHER" id="PTHR22600:SF26">
    <property type="entry name" value="BETA-N-ACETYLHEXOSAMINIDASE"/>
    <property type="match status" value="1"/>
</dbReference>
<name>A0A9N9IZN6_9GLOM</name>